<dbReference type="InParanoid" id="A0A369JT65"/>
<gene>
    <name evidence="2" type="ORF">Hypma_008133</name>
</gene>
<evidence type="ECO:0000313" key="3">
    <source>
        <dbReference type="Proteomes" id="UP000076154"/>
    </source>
</evidence>
<dbReference type="OrthoDB" id="3253623at2759"/>
<evidence type="ECO:0000256" key="1">
    <source>
        <dbReference type="SAM" id="MobiDB-lite"/>
    </source>
</evidence>
<keyword evidence="3" id="KW-1185">Reference proteome</keyword>
<proteinExistence type="predicted"/>
<feature type="region of interest" description="Disordered" evidence="1">
    <location>
        <begin position="59"/>
        <end position="82"/>
    </location>
</feature>
<dbReference type="STRING" id="39966.A0A369JT65"/>
<dbReference type="AlphaFoldDB" id="A0A369JT65"/>
<comment type="caution">
    <text evidence="2">The sequence shown here is derived from an EMBL/GenBank/DDBJ whole genome shotgun (WGS) entry which is preliminary data.</text>
</comment>
<name>A0A369JT65_HYPMA</name>
<sequence length="217" mass="24489">MASLNPFRPSRAKQCRCKCKSHCLVFNASTELYEGDGKMVSRSTRDNHAKDDKLLATLEQGASQNRTRHDGPSRAPTVQTDTQLDRQRNWIRLCEEEILLLSEFPVSDPMHPLEFANNPSDHGEYIPPTPTELVQPNRGTFALSGSRANTSFLTAEYRLCELATTLSTMERSDEAEALAVRLHEELSFLSQQKAVHWAQQRIHIQPGRIVVNTGDFL</sequence>
<protein>
    <submittedName>
        <fullName evidence="2">Uncharacterized protein</fullName>
    </submittedName>
</protein>
<reference evidence="2" key="1">
    <citation type="submission" date="2018-04" db="EMBL/GenBank/DDBJ databases">
        <title>Whole genome sequencing of Hypsizygus marmoreus.</title>
        <authorList>
            <person name="Choi I.-G."/>
            <person name="Min B."/>
            <person name="Kim J.-G."/>
            <person name="Kim S."/>
            <person name="Oh Y.-L."/>
            <person name="Kong W.-S."/>
            <person name="Park H."/>
            <person name="Jeong J."/>
            <person name="Song E.-S."/>
        </authorList>
    </citation>
    <scope>NUCLEOTIDE SEQUENCE [LARGE SCALE GENOMIC DNA]</scope>
    <source>
        <strain evidence="2">51987-8</strain>
    </source>
</reference>
<dbReference type="Proteomes" id="UP000076154">
    <property type="component" value="Unassembled WGS sequence"/>
</dbReference>
<organism evidence="2 3">
    <name type="scientific">Hypsizygus marmoreus</name>
    <name type="common">White beech mushroom</name>
    <name type="synonym">Agaricus marmoreus</name>
    <dbReference type="NCBI Taxonomy" id="39966"/>
    <lineage>
        <taxon>Eukaryota</taxon>
        <taxon>Fungi</taxon>
        <taxon>Dikarya</taxon>
        <taxon>Basidiomycota</taxon>
        <taxon>Agaricomycotina</taxon>
        <taxon>Agaricomycetes</taxon>
        <taxon>Agaricomycetidae</taxon>
        <taxon>Agaricales</taxon>
        <taxon>Tricholomatineae</taxon>
        <taxon>Lyophyllaceae</taxon>
        <taxon>Hypsizygus</taxon>
    </lineage>
</organism>
<evidence type="ECO:0000313" key="2">
    <source>
        <dbReference type="EMBL" id="RDB24958.1"/>
    </source>
</evidence>
<dbReference type="EMBL" id="LUEZ02000041">
    <property type="protein sequence ID" value="RDB24958.1"/>
    <property type="molecule type" value="Genomic_DNA"/>
</dbReference>
<accession>A0A369JT65</accession>